<dbReference type="EMBL" id="CP032405">
    <property type="protein sequence ID" value="QRF53493.1"/>
    <property type="molecule type" value="Genomic_DNA"/>
</dbReference>
<reference evidence="1 2" key="1">
    <citation type="submission" date="2018-09" db="EMBL/GenBank/DDBJ databases">
        <title>Rhizobium sp. MAE2-X.</title>
        <authorList>
            <person name="Lee Y."/>
            <person name="Jeon C.O."/>
        </authorList>
    </citation>
    <scope>NUCLEOTIDE SEQUENCE [LARGE SCALE GENOMIC DNA]</scope>
    <source>
        <strain evidence="1 2">MAE2-X</strain>
    </source>
</reference>
<name>A0ABX7F1U2_9HYPH</name>
<gene>
    <name evidence="1" type="ORF">D4A92_19605</name>
</gene>
<sequence length="242" mass="27192">MPQAAFADSTTARSFQHILQVDFDVFGDTIDEIEALAHMLDATLREPGTLHPDIVSGITGLFRGRISDLRDICEKALEERQRWRGWAGPQEARGTPVRPEILALVFEVVSDKMRDVGFYMPPDNVLEWDSAAKDRAWRLATQIFNELCNRLPDSGDFIDAAKQIRWIEDRVMEELGEGPAQPEKSKQRPTSLSMREQFIAQAHADGYSSADISMALGLRQTAVRRAIRKILGVKPEDEAKTA</sequence>
<evidence type="ECO:0000313" key="1">
    <source>
        <dbReference type="EMBL" id="QRF53493.1"/>
    </source>
</evidence>
<organism evidence="1 2">
    <name type="scientific">Rhizobium rosettiformans</name>
    <dbReference type="NCBI Taxonomy" id="1368430"/>
    <lineage>
        <taxon>Bacteria</taxon>
        <taxon>Pseudomonadati</taxon>
        <taxon>Pseudomonadota</taxon>
        <taxon>Alphaproteobacteria</taxon>
        <taxon>Hyphomicrobiales</taxon>
        <taxon>Rhizobiaceae</taxon>
        <taxon>Rhizobium/Agrobacterium group</taxon>
        <taxon>Rhizobium</taxon>
    </lineage>
</organism>
<evidence type="ECO:0000313" key="2">
    <source>
        <dbReference type="Proteomes" id="UP000596351"/>
    </source>
</evidence>
<protein>
    <recommendedName>
        <fullName evidence="3">Sigma-70 family RNA polymerase sigma factor</fullName>
    </recommendedName>
</protein>
<keyword evidence="2" id="KW-1185">Reference proteome</keyword>
<accession>A0ABX7F1U2</accession>
<dbReference type="Proteomes" id="UP000596351">
    <property type="component" value="Chromosome"/>
</dbReference>
<evidence type="ECO:0008006" key="3">
    <source>
        <dbReference type="Google" id="ProtNLM"/>
    </source>
</evidence>
<proteinExistence type="predicted"/>